<accession>A0A5D2N6I0</accession>
<sequence>MFTQLRRIWDYEYANYNPVAFDIANHFYEMAAGYTQKHPMLWIIVNIQALVIIRYIIIT</sequence>
<keyword evidence="1" id="KW-1133">Transmembrane helix</keyword>
<dbReference type="Gene3D" id="3.90.1200.10">
    <property type="match status" value="1"/>
</dbReference>
<dbReference type="SUPFAM" id="SSF56112">
    <property type="entry name" value="Protein kinase-like (PK-like)"/>
    <property type="match status" value="1"/>
</dbReference>
<gene>
    <name evidence="2" type="ORF">ES332_A11G042800v1</name>
</gene>
<proteinExistence type="predicted"/>
<dbReference type="EMBL" id="CM017620">
    <property type="protein sequence ID" value="TYH99098.1"/>
    <property type="molecule type" value="Genomic_DNA"/>
</dbReference>
<organism evidence="2 3">
    <name type="scientific">Gossypium tomentosum</name>
    <name type="common">Hawaiian cotton</name>
    <name type="synonym">Gossypium sandvicense</name>
    <dbReference type="NCBI Taxonomy" id="34277"/>
    <lineage>
        <taxon>Eukaryota</taxon>
        <taxon>Viridiplantae</taxon>
        <taxon>Streptophyta</taxon>
        <taxon>Embryophyta</taxon>
        <taxon>Tracheophyta</taxon>
        <taxon>Spermatophyta</taxon>
        <taxon>Magnoliopsida</taxon>
        <taxon>eudicotyledons</taxon>
        <taxon>Gunneridae</taxon>
        <taxon>Pentapetalae</taxon>
        <taxon>rosids</taxon>
        <taxon>malvids</taxon>
        <taxon>Malvales</taxon>
        <taxon>Malvaceae</taxon>
        <taxon>Malvoideae</taxon>
        <taxon>Gossypium</taxon>
    </lineage>
</organism>
<dbReference type="Proteomes" id="UP000322667">
    <property type="component" value="Chromosome A11"/>
</dbReference>
<dbReference type="InterPro" id="IPR011009">
    <property type="entry name" value="Kinase-like_dom_sf"/>
</dbReference>
<evidence type="ECO:0000313" key="3">
    <source>
        <dbReference type="Proteomes" id="UP000322667"/>
    </source>
</evidence>
<keyword evidence="1" id="KW-0812">Transmembrane</keyword>
<evidence type="ECO:0000313" key="2">
    <source>
        <dbReference type="EMBL" id="TYH99098.1"/>
    </source>
</evidence>
<protein>
    <submittedName>
        <fullName evidence="2">Uncharacterized protein</fullName>
    </submittedName>
</protein>
<evidence type="ECO:0000256" key="1">
    <source>
        <dbReference type="SAM" id="Phobius"/>
    </source>
</evidence>
<keyword evidence="1" id="KW-0472">Membrane</keyword>
<dbReference type="Pfam" id="PF01633">
    <property type="entry name" value="Choline_kinase"/>
    <property type="match status" value="1"/>
</dbReference>
<feature type="transmembrane region" description="Helical" evidence="1">
    <location>
        <begin position="40"/>
        <end position="57"/>
    </location>
</feature>
<keyword evidence="3" id="KW-1185">Reference proteome</keyword>
<dbReference type="AlphaFoldDB" id="A0A5D2N6I0"/>
<reference evidence="2 3" key="1">
    <citation type="submission" date="2019-07" db="EMBL/GenBank/DDBJ databases">
        <title>WGS assembly of Gossypium tomentosum.</title>
        <authorList>
            <person name="Chen Z.J."/>
            <person name="Sreedasyam A."/>
            <person name="Ando A."/>
            <person name="Song Q."/>
            <person name="De L."/>
            <person name="Hulse-Kemp A."/>
            <person name="Ding M."/>
            <person name="Ye W."/>
            <person name="Kirkbride R."/>
            <person name="Jenkins J."/>
            <person name="Plott C."/>
            <person name="Lovell J."/>
            <person name="Lin Y.-M."/>
            <person name="Vaughn R."/>
            <person name="Liu B."/>
            <person name="Li W."/>
            <person name="Simpson S."/>
            <person name="Scheffler B."/>
            <person name="Saski C."/>
            <person name="Grover C."/>
            <person name="Hu G."/>
            <person name="Conover J."/>
            <person name="Carlson J."/>
            <person name="Shu S."/>
            <person name="Boston L."/>
            <person name="Williams M."/>
            <person name="Peterson D."/>
            <person name="Mcgee K."/>
            <person name="Jones D."/>
            <person name="Wendel J."/>
            <person name="Stelly D."/>
            <person name="Grimwood J."/>
            <person name="Schmutz J."/>
        </authorList>
    </citation>
    <scope>NUCLEOTIDE SEQUENCE [LARGE SCALE GENOMIC DNA]</scope>
    <source>
        <strain evidence="2">7179.01</strain>
    </source>
</reference>
<name>A0A5D2N6I0_GOSTO</name>